<dbReference type="EMBL" id="CP089982">
    <property type="protein sequence ID" value="WXA91864.1"/>
    <property type="molecule type" value="Genomic_DNA"/>
</dbReference>
<dbReference type="PROSITE" id="PS51257">
    <property type="entry name" value="PROKAR_LIPOPROTEIN"/>
    <property type="match status" value="1"/>
</dbReference>
<reference evidence="1 2" key="1">
    <citation type="submission" date="2021-12" db="EMBL/GenBank/DDBJ databases">
        <title>Discovery of the Pendulisporaceae a myxobacterial family with distinct sporulation behavior and unique specialized metabolism.</title>
        <authorList>
            <person name="Garcia R."/>
            <person name="Popoff A."/>
            <person name="Bader C.D."/>
            <person name="Loehr J."/>
            <person name="Walesch S."/>
            <person name="Walt C."/>
            <person name="Boldt J."/>
            <person name="Bunk B."/>
            <person name="Haeckl F.J.F.P.J."/>
            <person name="Gunesch A.P."/>
            <person name="Birkelbach J."/>
            <person name="Nuebel U."/>
            <person name="Pietschmann T."/>
            <person name="Bach T."/>
            <person name="Mueller R."/>
        </authorList>
    </citation>
    <scope>NUCLEOTIDE SEQUENCE [LARGE SCALE GENOMIC DNA]</scope>
    <source>
        <strain evidence="1 2">MSr12523</strain>
    </source>
</reference>
<dbReference type="RefSeq" id="WP_394842482.1">
    <property type="nucleotide sequence ID" value="NZ_CP089982.1"/>
</dbReference>
<evidence type="ECO:0008006" key="3">
    <source>
        <dbReference type="Google" id="ProtNLM"/>
    </source>
</evidence>
<accession>A0ABZ2K1D4</accession>
<dbReference type="Proteomes" id="UP001379533">
    <property type="component" value="Chromosome"/>
</dbReference>
<proteinExistence type="predicted"/>
<gene>
    <name evidence="1" type="ORF">LZC95_36110</name>
</gene>
<name>A0ABZ2K1D4_9BACT</name>
<organism evidence="1 2">
    <name type="scientific">Pendulispora brunnea</name>
    <dbReference type="NCBI Taxonomy" id="2905690"/>
    <lineage>
        <taxon>Bacteria</taxon>
        <taxon>Pseudomonadati</taxon>
        <taxon>Myxococcota</taxon>
        <taxon>Myxococcia</taxon>
        <taxon>Myxococcales</taxon>
        <taxon>Sorangiineae</taxon>
        <taxon>Pendulisporaceae</taxon>
        <taxon>Pendulispora</taxon>
    </lineage>
</organism>
<sequence>MKRLLAGTAAMLLGCGGYTEVHEIILRQPQPPTGRDVQLYVGNQSPSQPFYEMALLQAIGFDGDSDLEDVTEALRERGRQLGCDAIVRVRVELGYTMAHGYGVCVRWAAPQVKAPISG</sequence>
<keyword evidence="2" id="KW-1185">Reference proteome</keyword>
<evidence type="ECO:0000313" key="1">
    <source>
        <dbReference type="EMBL" id="WXA91864.1"/>
    </source>
</evidence>
<protein>
    <recommendedName>
        <fullName evidence="3">Lipoprotein</fullName>
    </recommendedName>
</protein>
<evidence type="ECO:0000313" key="2">
    <source>
        <dbReference type="Proteomes" id="UP001379533"/>
    </source>
</evidence>